<sequence length="255" mass="27900">MKALVFAAGLGTRLKPFTLHAPKALYPLCGRPLLYWTVLKLKRSGLVDGITVNVHHFASMIEEYLASEDFLSMSQGLDVSVSDESGCLLETGGGMLFAEKHLSGGPFIMHNSDIVSNADLTALATAHDCGSMATLLVSERESSRYLLFDSGPYLCGWYNASTGEVRSPLGKIDPRDFRMLAFSGIHTASPGIFDCARDLGFSGKFSIVDLYVSACASYRIKAFVQENLVLADAGRPDNMRKAEQIVEKYYNFVEE</sequence>
<evidence type="ECO:0000256" key="1">
    <source>
        <dbReference type="ARBA" id="ARBA00022679"/>
    </source>
</evidence>
<dbReference type="Proteomes" id="UP000823772">
    <property type="component" value="Unassembled WGS sequence"/>
</dbReference>
<dbReference type="Pfam" id="PF00483">
    <property type="entry name" value="NTP_transferase"/>
    <property type="match status" value="1"/>
</dbReference>
<dbReference type="AlphaFoldDB" id="A0A9D9IYU3"/>
<dbReference type="SUPFAM" id="SSF53448">
    <property type="entry name" value="Nucleotide-diphospho-sugar transferases"/>
    <property type="match status" value="1"/>
</dbReference>
<protein>
    <submittedName>
        <fullName evidence="4">NTP transferase domain-containing protein</fullName>
    </submittedName>
</protein>
<accession>A0A9D9IYU3</accession>
<keyword evidence="1 4" id="KW-0808">Transferase</keyword>
<comment type="caution">
    <text evidence="4">The sequence shown here is derived from an EMBL/GenBank/DDBJ whole genome shotgun (WGS) entry which is preliminary data.</text>
</comment>
<dbReference type="InterPro" id="IPR050065">
    <property type="entry name" value="GlmU-like"/>
</dbReference>
<dbReference type="EMBL" id="JADILY010000084">
    <property type="protein sequence ID" value="MBO8481717.1"/>
    <property type="molecule type" value="Genomic_DNA"/>
</dbReference>
<dbReference type="GO" id="GO:0016779">
    <property type="term" value="F:nucleotidyltransferase activity"/>
    <property type="evidence" value="ECO:0007669"/>
    <property type="project" value="UniProtKB-KW"/>
</dbReference>
<dbReference type="Gene3D" id="3.90.550.10">
    <property type="entry name" value="Spore Coat Polysaccharide Biosynthesis Protein SpsA, Chain A"/>
    <property type="match status" value="1"/>
</dbReference>
<evidence type="ECO:0000259" key="3">
    <source>
        <dbReference type="Pfam" id="PF00483"/>
    </source>
</evidence>
<evidence type="ECO:0000313" key="4">
    <source>
        <dbReference type="EMBL" id="MBO8481717.1"/>
    </source>
</evidence>
<gene>
    <name evidence="4" type="ORF">IAC87_04125</name>
</gene>
<dbReference type="PANTHER" id="PTHR43584">
    <property type="entry name" value="NUCLEOTIDYL TRANSFERASE"/>
    <property type="match status" value="1"/>
</dbReference>
<organism evidence="4 5">
    <name type="scientific">Candidatus Merdivivens faecigallinarum</name>
    <dbReference type="NCBI Taxonomy" id="2840871"/>
    <lineage>
        <taxon>Bacteria</taxon>
        <taxon>Pseudomonadati</taxon>
        <taxon>Bacteroidota</taxon>
        <taxon>Bacteroidia</taxon>
        <taxon>Bacteroidales</taxon>
        <taxon>Muribaculaceae</taxon>
        <taxon>Muribaculaceae incertae sedis</taxon>
        <taxon>Candidatus Merdivivens</taxon>
    </lineage>
</organism>
<keyword evidence="2" id="KW-0548">Nucleotidyltransferase</keyword>
<dbReference type="InterPro" id="IPR005835">
    <property type="entry name" value="NTP_transferase_dom"/>
</dbReference>
<feature type="domain" description="Nucleotidyl transferase" evidence="3">
    <location>
        <begin position="2"/>
        <end position="134"/>
    </location>
</feature>
<dbReference type="InterPro" id="IPR029044">
    <property type="entry name" value="Nucleotide-diphossugar_trans"/>
</dbReference>
<dbReference type="PANTHER" id="PTHR43584:SF8">
    <property type="entry name" value="N-ACETYLMURAMATE ALPHA-1-PHOSPHATE URIDYLYLTRANSFERASE"/>
    <property type="match status" value="1"/>
</dbReference>
<name>A0A9D9IYU3_9BACT</name>
<evidence type="ECO:0000313" key="5">
    <source>
        <dbReference type="Proteomes" id="UP000823772"/>
    </source>
</evidence>
<reference evidence="4" key="2">
    <citation type="journal article" date="2021" name="PeerJ">
        <title>Extensive microbial diversity within the chicken gut microbiome revealed by metagenomics and culture.</title>
        <authorList>
            <person name="Gilroy R."/>
            <person name="Ravi A."/>
            <person name="Getino M."/>
            <person name="Pursley I."/>
            <person name="Horton D.L."/>
            <person name="Alikhan N.F."/>
            <person name="Baker D."/>
            <person name="Gharbi K."/>
            <person name="Hall N."/>
            <person name="Watson M."/>
            <person name="Adriaenssens E.M."/>
            <person name="Foster-Nyarko E."/>
            <person name="Jarju S."/>
            <person name="Secka A."/>
            <person name="Antonio M."/>
            <person name="Oren A."/>
            <person name="Chaudhuri R.R."/>
            <person name="La Ragione R."/>
            <person name="Hildebrand F."/>
            <person name="Pallen M.J."/>
        </authorList>
    </citation>
    <scope>NUCLEOTIDE SEQUENCE</scope>
    <source>
        <strain evidence="4">B3-2255</strain>
    </source>
</reference>
<evidence type="ECO:0000256" key="2">
    <source>
        <dbReference type="ARBA" id="ARBA00022695"/>
    </source>
</evidence>
<proteinExistence type="predicted"/>
<reference evidence="4" key="1">
    <citation type="submission" date="2020-10" db="EMBL/GenBank/DDBJ databases">
        <authorList>
            <person name="Gilroy R."/>
        </authorList>
    </citation>
    <scope>NUCLEOTIDE SEQUENCE</scope>
    <source>
        <strain evidence="4">B3-2255</strain>
    </source>
</reference>